<dbReference type="InterPro" id="IPR016032">
    <property type="entry name" value="Sig_transdc_resp-reg_C-effctor"/>
</dbReference>
<dbReference type="Proteomes" id="UP000244384">
    <property type="component" value="Chromosome"/>
</dbReference>
<gene>
    <name evidence="1" type="ORF">C3E78_07860</name>
</gene>
<dbReference type="KEGG" id="aez:C3E78_07860"/>
<dbReference type="Gene3D" id="3.40.50.2300">
    <property type="match status" value="1"/>
</dbReference>
<dbReference type="SMART" id="SM00421">
    <property type="entry name" value="HTH_LUXR"/>
    <property type="match status" value="1"/>
</dbReference>
<accession>A0A5F2EUY3</accession>
<dbReference type="InterPro" id="IPR039420">
    <property type="entry name" value="WalR-like"/>
</dbReference>
<protein>
    <submittedName>
        <fullName evidence="1">Helix-turn-helix transcriptional regulator</fullName>
    </submittedName>
</protein>
<proteinExistence type="predicted"/>
<dbReference type="InterPro" id="IPR011006">
    <property type="entry name" value="CheY-like_superfamily"/>
</dbReference>
<dbReference type="GO" id="GO:0006355">
    <property type="term" value="P:regulation of DNA-templated transcription"/>
    <property type="evidence" value="ECO:0007669"/>
    <property type="project" value="InterPro"/>
</dbReference>
<accession>A0A2S0WL98</accession>
<dbReference type="AlphaFoldDB" id="A0A2S0WL98"/>
<name>A0A2S0WL98_9ACTN</name>
<dbReference type="PRINTS" id="PR00038">
    <property type="entry name" value="HTHLUXR"/>
</dbReference>
<dbReference type="PROSITE" id="PS50043">
    <property type="entry name" value="HTH_LUXR_2"/>
    <property type="match status" value="1"/>
</dbReference>
<evidence type="ECO:0000313" key="1">
    <source>
        <dbReference type="EMBL" id="AWB92119.1"/>
    </source>
</evidence>
<keyword evidence="2" id="KW-1185">Reference proteome</keyword>
<dbReference type="GO" id="GO:0003677">
    <property type="term" value="F:DNA binding"/>
    <property type="evidence" value="ECO:0007669"/>
    <property type="project" value="InterPro"/>
</dbReference>
<dbReference type="Pfam" id="PF00196">
    <property type="entry name" value="GerE"/>
    <property type="match status" value="1"/>
</dbReference>
<dbReference type="EMBL" id="CP026952">
    <property type="protein sequence ID" value="AWB92119.1"/>
    <property type="molecule type" value="Genomic_DNA"/>
</dbReference>
<dbReference type="SUPFAM" id="SSF52172">
    <property type="entry name" value="CheY-like"/>
    <property type="match status" value="1"/>
</dbReference>
<dbReference type="PANTHER" id="PTHR43214:SF43">
    <property type="entry name" value="TWO-COMPONENT RESPONSE REGULATOR"/>
    <property type="match status" value="1"/>
</dbReference>
<dbReference type="InterPro" id="IPR000792">
    <property type="entry name" value="Tscrpt_reg_LuxR_C"/>
</dbReference>
<sequence length="219" mass="24201">MVNSKTPVRISIVNDYDVVVQGLARMFEPFKDRIQVVEVSTNQPGRERVDIALIDSFAQTRDINEVLAAANAERYVFYSWSLKPELIETWSQFGVIGFLDKRLTAEELADALERIARGESGVVSSDYPSSADADLGEWPGREHGLSARESEVLALITQGLGNEEIASRTFTSINTVKTNIRTAYRKIGVDSRTRAVLWGVDHGFRPDIIKAAAPDAASD</sequence>
<dbReference type="SUPFAM" id="SSF46894">
    <property type="entry name" value="C-terminal effector domain of the bipartite response regulators"/>
    <property type="match status" value="1"/>
</dbReference>
<dbReference type="CDD" id="cd06170">
    <property type="entry name" value="LuxR_C_like"/>
    <property type="match status" value="1"/>
</dbReference>
<dbReference type="PANTHER" id="PTHR43214">
    <property type="entry name" value="TWO-COMPONENT RESPONSE REGULATOR"/>
    <property type="match status" value="1"/>
</dbReference>
<evidence type="ECO:0000313" key="2">
    <source>
        <dbReference type="Proteomes" id="UP000244384"/>
    </source>
</evidence>
<organism evidence="1 2">
    <name type="scientific">Aeromicrobium chenweiae</name>
    <dbReference type="NCBI Taxonomy" id="2079793"/>
    <lineage>
        <taxon>Bacteria</taxon>
        <taxon>Bacillati</taxon>
        <taxon>Actinomycetota</taxon>
        <taxon>Actinomycetes</taxon>
        <taxon>Propionibacteriales</taxon>
        <taxon>Nocardioidaceae</taxon>
        <taxon>Aeromicrobium</taxon>
    </lineage>
</organism>
<dbReference type="OrthoDB" id="9816529at2"/>
<reference evidence="2" key="1">
    <citation type="submission" date="2018-01" db="EMBL/GenBank/DDBJ databases">
        <authorList>
            <person name="Li J."/>
        </authorList>
    </citation>
    <scope>NUCLEOTIDE SEQUENCE [LARGE SCALE GENOMIC DNA]</scope>
    <source>
        <strain evidence="2">592</strain>
    </source>
</reference>